<dbReference type="Pfam" id="PF04391">
    <property type="entry name" value="DUF533"/>
    <property type="match status" value="1"/>
</dbReference>
<dbReference type="Proteomes" id="UP001595704">
    <property type="component" value="Unassembled WGS sequence"/>
</dbReference>
<feature type="region of interest" description="Disordered" evidence="1">
    <location>
        <begin position="217"/>
        <end position="237"/>
    </location>
</feature>
<feature type="compositionally biased region" description="Low complexity" evidence="1">
    <location>
        <begin position="112"/>
        <end position="121"/>
    </location>
</feature>
<feature type="region of interest" description="Disordered" evidence="1">
    <location>
        <begin position="106"/>
        <end position="139"/>
    </location>
</feature>
<name>A0ABV7UMD4_9HYPH</name>
<gene>
    <name evidence="2" type="ORF">ACFONL_21465</name>
</gene>
<protein>
    <submittedName>
        <fullName evidence="2">Tellurite resistance TerB family protein</fullName>
    </submittedName>
</protein>
<evidence type="ECO:0000256" key="1">
    <source>
        <dbReference type="SAM" id="MobiDB-lite"/>
    </source>
</evidence>
<dbReference type="SUPFAM" id="SSF158682">
    <property type="entry name" value="TerB-like"/>
    <property type="match status" value="1"/>
</dbReference>
<evidence type="ECO:0000313" key="3">
    <source>
        <dbReference type="Proteomes" id="UP001595704"/>
    </source>
</evidence>
<reference evidence="3" key="1">
    <citation type="journal article" date="2019" name="Int. J. Syst. Evol. Microbiol.">
        <title>The Global Catalogue of Microorganisms (GCM) 10K type strain sequencing project: providing services to taxonomists for standard genome sequencing and annotation.</title>
        <authorList>
            <consortium name="The Broad Institute Genomics Platform"/>
            <consortium name="The Broad Institute Genome Sequencing Center for Infectious Disease"/>
            <person name="Wu L."/>
            <person name="Ma J."/>
        </authorList>
    </citation>
    <scope>NUCLEOTIDE SEQUENCE [LARGE SCALE GENOMIC DNA]</scope>
    <source>
        <strain evidence="3">KCTC 42282</strain>
    </source>
</reference>
<evidence type="ECO:0000313" key="2">
    <source>
        <dbReference type="EMBL" id="MFC3639912.1"/>
    </source>
</evidence>
<dbReference type="RefSeq" id="WP_191320347.1">
    <property type="nucleotide sequence ID" value="NZ_BNCG01000016.1"/>
</dbReference>
<comment type="caution">
    <text evidence="2">The sequence shown here is derived from an EMBL/GenBank/DDBJ whole genome shotgun (WGS) entry which is preliminary data.</text>
</comment>
<keyword evidence="3" id="KW-1185">Reference proteome</keyword>
<dbReference type="CDD" id="cd07178">
    <property type="entry name" value="terB_like_YebE"/>
    <property type="match status" value="1"/>
</dbReference>
<feature type="compositionally biased region" description="Low complexity" evidence="1">
    <location>
        <begin position="217"/>
        <end position="226"/>
    </location>
</feature>
<dbReference type="InterPro" id="IPR007486">
    <property type="entry name" value="YebE"/>
</dbReference>
<feature type="compositionally biased region" description="Gly residues" evidence="1">
    <location>
        <begin position="122"/>
        <end position="138"/>
    </location>
</feature>
<sequence length="357" mass="33866">MFDARQILDALVGAAAINPQGGQPGQPGNVARDSGAQGGGLGDILGQLTGGQAADGGQATGGAAGGLGGLLGKMLGGGQSGSSGGSSTGASGGGLGDLLGGLLGGGSGQGQAGAPVPQAGEAQGGGQQAGGQQGGGLAGSLQDAVTRMAGPQAGGLLRQAIDFAQTPKGAAILAGLAGLMLNKAGRTVSGRAAQLGGAALVGGLTYKAVQEWQAGSAPAQTQASTPAPAPAGSGFEAASQTHDGALALVQAMIAAAAADGQVDDAERAKITGALGSALPQDAVDFLNAAFANPLSPEQLADLATGPEHAAQIYEAARLTVDPDTPAEQAFLARLKNSLGLDEGLVAHLDAAALSARA</sequence>
<proteinExistence type="predicted"/>
<accession>A0ABV7UMD4</accession>
<dbReference type="Gene3D" id="1.10.3680.10">
    <property type="entry name" value="TerB-like"/>
    <property type="match status" value="1"/>
</dbReference>
<organism evidence="2 3">
    <name type="scientific">Camelimonas fluminis</name>
    <dbReference type="NCBI Taxonomy" id="1576911"/>
    <lineage>
        <taxon>Bacteria</taxon>
        <taxon>Pseudomonadati</taxon>
        <taxon>Pseudomonadota</taxon>
        <taxon>Alphaproteobacteria</taxon>
        <taxon>Hyphomicrobiales</taxon>
        <taxon>Chelatococcaceae</taxon>
        <taxon>Camelimonas</taxon>
    </lineage>
</organism>
<dbReference type="InterPro" id="IPR029024">
    <property type="entry name" value="TerB-like"/>
</dbReference>
<dbReference type="EMBL" id="JBHRYC010000111">
    <property type="protein sequence ID" value="MFC3639912.1"/>
    <property type="molecule type" value="Genomic_DNA"/>
</dbReference>
<feature type="region of interest" description="Disordered" evidence="1">
    <location>
        <begin position="17"/>
        <end position="44"/>
    </location>
</feature>